<evidence type="ECO:0000313" key="3">
    <source>
        <dbReference type="EMBL" id="GBO21546.1"/>
    </source>
</evidence>
<dbReference type="PANTHER" id="PTHR38681">
    <property type="entry name" value="RETROVIRUS-RELATED POL POLYPROTEIN FROM TRANSPOSON 412-LIKE PROTEIN-RELATED"/>
    <property type="match status" value="1"/>
</dbReference>
<organism evidence="2 4">
    <name type="scientific">Araneus ventricosus</name>
    <name type="common">Orbweaver spider</name>
    <name type="synonym">Epeira ventricosa</name>
    <dbReference type="NCBI Taxonomy" id="182803"/>
    <lineage>
        <taxon>Eukaryota</taxon>
        <taxon>Metazoa</taxon>
        <taxon>Ecdysozoa</taxon>
        <taxon>Arthropoda</taxon>
        <taxon>Chelicerata</taxon>
        <taxon>Arachnida</taxon>
        <taxon>Araneae</taxon>
        <taxon>Araneomorphae</taxon>
        <taxon>Entelegynae</taxon>
        <taxon>Araneoidea</taxon>
        <taxon>Araneidae</taxon>
        <taxon>Araneus</taxon>
    </lineage>
</organism>
<sequence length="201" mass="22847">MVEATFELAVPKPITSSITKYNYCGDRIAPEAAAIVPDAIVSPDRMDPYKHLKEAIIKRCGESNLTSMIRNLNPTNSTFHNNDQFFVNTSLNSSSYVFLRIDKVRPPLTHPYSGPHLVKSRSVKKFVIDLSSKNVTVTIDRYKPAYKLSKTIPSGVIPKVTLNDLPKEQSRQTDKSDRFKNVRITRYGRHVHFPKRMSVKI</sequence>
<keyword evidence="4" id="KW-1185">Reference proteome</keyword>
<dbReference type="OrthoDB" id="6436825at2759"/>
<comment type="caution">
    <text evidence="2">The sequence shown here is derived from an EMBL/GenBank/DDBJ whole genome shotgun (WGS) entry which is preliminary data.</text>
</comment>
<dbReference type="Proteomes" id="UP000499080">
    <property type="component" value="Unassembled WGS sequence"/>
</dbReference>
<protein>
    <recommendedName>
        <fullName evidence="1">DUF7041 domain-containing protein</fullName>
    </recommendedName>
</protein>
<feature type="domain" description="DUF7041" evidence="1">
    <location>
        <begin position="1"/>
        <end position="69"/>
    </location>
</feature>
<dbReference type="EMBL" id="BGPR01044717">
    <property type="protein sequence ID" value="GBO21545.1"/>
    <property type="molecule type" value="Genomic_DNA"/>
</dbReference>
<dbReference type="PANTHER" id="PTHR38681:SF1">
    <property type="entry name" value="RETROVIRUS-RELATED POL POLYPROTEIN FROM TRANSPOSON 412-LIKE PROTEIN"/>
    <property type="match status" value="1"/>
</dbReference>
<accession>A0A4Y2V8B9</accession>
<proteinExistence type="predicted"/>
<name>A0A4Y2V8B9_ARAVE</name>
<evidence type="ECO:0000313" key="4">
    <source>
        <dbReference type="Proteomes" id="UP000499080"/>
    </source>
</evidence>
<evidence type="ECO:0000259" key="1">
    <source>
        <dbReference type="Pfam" id="PF23055"/>
    </source>
</evidence>
<gene>
    <name evidence="2" type="ORF">AVEN_224980_1</name>
    <name evidence="3" type="ORF">AVEN_266629_1</name>
</gene>
<dbReference type="EMBL" id="BGPR01044719">
    <property type="protein sequence ID" value="GBO21546.1"/>
    <property type="molecule type" value="Genomic_DNA"/>
</dbReference>
<dbReference type="AlphaFoldDB" id="A0A4Y2V8B9"/>
<dbReference type="InterPro" id="IPR055469">
    <property type="entry name" value="DUF7041"/>
</dbReference>
<dbReference type="Pfam" id="PF23055">
    <property type="entry name" value="DUF7041"/>
    <property type="match status" value="1"/>
</dbReference>
<reference evidence="2 4" key="1">
    <citation type="journal article" date="2019" name="Sci. Rep.">
        <title>Orb-weaving spider Araneus ventricosus genome elucidates the spidroin gene catalogue.</title>
        <authorList>
            <person name="Kono N."/>
            <person name="Nakamura H."/>
            <person name="Ohtoshi R."/>
            <person name="Moran D.A.P."/>
            <person name="Shinohara A."/>
            <person name="Yoshida Y."/>
            <person name="Fujiwara M."/>
            <person name="Mori M."/>
            <person name="Tomita M."/>
            <person name="Arakawa K."/>
        </authorList>
    </citation>
    <scope>NUCLEOTIDE SEQUENCE [LARGE SCALE GENOMIC DNA]</scope>
</reference>
<evidence type="ECO:0000313" key="2">
    <source>
        <dbReference type="EMBL" id="GBO21545.1"/>
    </source>
</evidence>